<organism evidence="2 3">
    <name type="scientific">Thermanaeromonas toyohensis ToBE</name>
    <dbReference type="NCBI Taxonomy" id="698762"/>
    <lineage>
        <taxon>Bacteria</taxon>
        <taxon>Bacillati</taxon>
        <taxon>Bacillota</taxon>
        <taxon>Clostridia</taxon>
        <taxon>Neomoorellales</taxon>
        <taxon>Neomoorellaceae</taxon>
        <taxon>Thermanaeromonas</taxon>
    </lineage>
</organism>
<dbReference type="PANTHER" id="PTHR35007:SF4">
    <property type="entry name" value="CONSERVED TRANSMEMBRANE PROTEIN-RELATED"/>
    <property type="match status" value="1"/>
</dbReference>
<feature type="transmembrane region" description="Helical" evidence="1">
    <location>
        <begin position="69"/>
        <end position="91"/>
    </location>
</feature>
<feature type="transmembrane region" description="Helical" evidence="1">
    <location>
        <begin position="243"/>
        <end position="260"/>
    </location>
</feature>
<dbReference type="PANTHER" id="PTHR35007">
    <property type="entry name" value="INTEGRAL MEMBRANE PROTEIN-RELATED"/>
    <property type="match status" value="1"/>
</dbReference>
<keyword evidence="1" id="KW-0812">Transmembrane</keyword>
<gene>
    <name evidence="2" type="ORF">SAMN00808754_1518</name>
</gene>
<keyword evidence="1" id="KW-0472">Membrane</keyword>
<proteinExistence type="predicted"/>
<evidence type="ECO:0000256" key="1">
    <source>
        <dbReference type="SAM" id="Phobius"/>
    </source>
</evidence>
<protein>
    <submittedName>
        <fullName evidence="2">Flp pilus assembly protein TadB</fullName>
    </submittedName>
</protein>
<dbReference type="EMBL" id="LT838272">
    <property type="protein sequence ID" value="SMB96513.1"/>
    <property type="molecule type" value="Genomic_DNA"/>
</dbReference>
<name>A0A1W1VTB6_9FIRM</name>
<accession>A0A1W1VTB6</accession>
<reference evidence="2 3" key="1">
    <citation type="submission" date="2017-04" db="EMBL/GenBank/DDBJ databases">
        <authorList>
            <person name="Afonso C.L."/>
            <person name="Miller P.J."/>
            <person name="Scott M.A."/>
            <person name="Spackman E."/>
            <person name="Goraichik I."/>
            <person name="Dimitrov K.M."/>
            <person name="Suarez D.L."/>
            <person name="Swayne D.E."/>
        </authorList>
    </citation>
    <scope>NUCLEOTIDE SEQUENCE [LARGE SCALE GENOMIC DNA]</scope>
    <source>
        <strain evidence="2 3">ToBE</strain>
    </source>
</reference>
<dbReference type="AlphaFoldDB" id="A0A1W1VTB6"/>
<feature type="transmembrane region" description="Helical" evidence="1">
    <location>
        <begin position="280"/>
        <end position="301"/>
    </location>
</feature>
<dbReference type="STRING" id="698762.SAMN00808754_1518"/>
<keyword evidence="3" id="KW-1185">Reference proteome</keyword>
<feature type="transmembrane region" description="Helical" evidence="1">
    <location>
        <begin position="97"/>
        <end position="114"/>
    </location>
</feature>
<evidence type="ECO:0000313" key="3">
    <source>
        <dbReference type="Proteomes" id="UP000192569"/>
    </source>
</evidence>
<sequence length="304" mass="32620">MLVTAALLAFVCGLASAAGSFTLLLFRLSGKEALRARLRRLAATGVGLSSVLERWSVRAGRGMRESIFSVSNLPYLILLGLCSACGLWFGIFYLRNPLAGIILAAGGVVFPEQVRRLRRRARREKVIEQLGAAVRVFSAEYSDTPHPVKALAATAAKLPDPVGGILRRTVSGLTAARNSEDVDVALINMGRELGGEYGKMFAQLVRLSFEDEAVKPLFSRLAARITAQQDLVRKNRLEISVDRALALILNLAVVPVYFIVVRTVPEASEFFHATAAGKGVIALCLFSAVVGSLLDIVIGGVDDG</sequence>
<evidence type="ECO:0000313" key="2">
    <source>
        <dbReference type="EMBL" id="SMB96513.1"/>
    </source>
</evidence>
<keyword evidence="1" id="KW-1133">Transmembrane helix</keyword>
<dbReference type="Proteomes" id="UP000192569">
    <property type="component" value="Chromosome I"/>
</dbReference>